<keyword evidence="2" id="KW-1133">Transmembrane helix</keyword>
<keyword evidence="2" id="KW-0472">Membrane</keyword>
<dbReference type="InParanoid" id="A0A6J2XKD4"/>
<keyword evidence="4" id="KW-1185">Reference proteome</keyword>
<evidence type="ECO:0000256" key="3">
    <source>
        <dbReference type="SAM" id="SignalP"/>
    </source>
</evidence>
<feature type="signal peptide" evidence="3">
    <location>
        <begin position="1"/>
        <end position="21"/>
    </location>
</feature>
<organism evidence="4 5">
    <name type="scientific">Sitophilus oryzae</name>
    <name type="common">Rice weevil</name>
    <name type="synonym">Curculio oryzae</name>
    <dbReference type="NCBI Taxonomy" id="7048"/>
    <lineage>
        <taxon>Eukaryota</taxon>
        <taxon>Metazoa</taxon>
        <taxon>Ecdysozoa</taxon>
        <taxon>Arthropoda</taxon>
        <taxon>Hexapoda</taxon>
        <taxon>Insecta</taxon>
        <taxon>Pterygota</taxon>
        <taxon>Neoptera</taxon>
        <taxon>Endopterygota</taxon>
        <taxon>Coleoptera</taxon>
        <taxon>Polyphaga</taxon>
        <taxon>Cucujiformia</taxon>
        <taxon>Curculionidae</taxon>
        <taxon>Dryophthorinae</taxon>
        <taxon>Sitophilus</taxon>
    </lineage>
</organism>
<name>A0A6J2XKD4_SITOR</name>
<gene>
    <name evidence="5" type="primary">LOC115879335</name>
</gene>
<feature type="chain" id="PRO_5027054903" evidence="3">
    <location>
        <begin position="22"/>
        <end position="254"/>
    </location>
</feature>
<keyword evidence="3" id="KW-0732">Signal</keyword>
<dbReference type="AlphaFoldDB" id="A0A6J2XKD4"/>
<dbReference type="Proteomes" id="UP000504635">
    <property type="component" value="Unplaced"/>
</dbReference>
<dbReference type="RefSeq" id="XP_030751968.1">
    <property type="nucleotide sequence ID" value="XM_030896108.1"/>
</dbReference>
<protein>
    <submittedName>
        <fullName evidence="5">Uncharacterized protein LOC115879335 isoform X1</fullName>
    </submittedName>
</protein>
<evidence type="ECO:0000256" key="2">
    <source>
        <dbReference type="SAM" id="Phobius"/>
    </source>
</evidence>
<reference evidence="5" key="1">
    <citation type="submission" date="2025-08" db="UniProtKB">
        <authorList>
            <consortium name="RefSeq"/>
        </authorList>
    </citation>
    <scope>IDENTIFICATION</scope>
    <source>
        <tissue evidence="5">Gonads</tissue>
    </source>
</reference>
<feature type="region of interest" description="Disordered" evidence="1">
    <location>
        <begin position="27"/>
        <end position="48"/>
    </location>
</feature>
<dbReference type="GeneID" id="115879335"/>
<sequence length="254" mass="28206">MENLVLYLTLIITFLIREFNAETLEILSSTPPTDPFKNDNSNVEKKEVDVPENSLQNSLATQNTQHPVQGYMPQPVYPIYTGGYFYPGINPNSVMETNQQVQNSGTYLSSVLPVAQMGFEIIRNLFLYFLIRYFVLKLIKVFNLILELRDVLITDETSVLLTKAALQAGLKLFAKVGLFAIAGAALLVIGGIFTTIVCSLTPICTITFNGYDFKALNKDTVRSLMTPEKIASAAALVQDAIGKYQRLQRAVGQH</sequence>
<keyword evidence="2" id="KW-0812">Transmembrane</keyword>
<dbReference type="KEGG" id="soy:115879335"/>
<accession>A0A6J2XKD4</accession>
<proteinExistence type="predicted"/>
<feature type="transmembrane region" description="Helical" evidence="2">
    <location>
        <begin position="176"/>
        <end position="197"/>
    </location>
</feature>
<evidence type="ECO:0000256" key="1">
    <source>
        <dbReference type="SAM" id="MobiDB-lite"/>
    </source>
</evidence>
<evidence type="ECO:0000313" key="4">
    <source>
        <dbReference type="Proteomes" id="UP000504635"/>
    </source>
</evidence>
<dbReference type="OrthoDB" id="6618165at2759"/>
<evidence type="ECO:0000313" key="5">
    <source>
        <dbReference type="RefSeq" id="XP_030751968.1"/>
    </source>
</evidence>